<name>A0A420YC46_9PEZI</name>
<evidence type="ECO:0000313" key="2">
    <source>
        <dbReference type="Proteomes" id="UP000275385"/>
    </source>
</evidence>
<accession>A0A420YC46</accession>
<reference evidence="1 2" key="1">
    <citation type="submission" date="2018-08" db="EMBL/GenBank/DDBJ databases">
        <title>Draft genome of the lignicolous fungus Coniochaeta pulveracea.</title>
        <authorList>
            <person name="Borstlap C.J."/>
            <person name="De Witt R.N."/>
            <person name="Botha A."/>
            <person name="Volschenk H."/>
        </authorList>
    </citation>
    <scope>NUCLEOTIDE SEQUENCE [LARGE SCALE GENOMIC DNA]</scope>
    <source>
        <strain evidence="1 2">CAB683</strain>
    </source>
</reference>
<protein>
    <recommendedName>
        <fullName evidence="3">BZIP domain-containing protein</fullName>
    </recommendedName>
</protein>
<organism evidence="1 2">
    <name type="scientific">Coniochaeta pulveracea</name>
    <dbReference type="NCBI Taxonomy" id="177199"/>
    <lineage>
        <taxon>Eukaryota</taxon>
        <taxon>Fungi</taxon>
        <taxon>Dikarya</taxon>
        <taxon>Ascomycota</taxon>
        <taxon>Pezizomycotina</taxon>
        <taxon>Sordariomycetes</taxon>
        <taxon>Sordariomycetidae</taxon>
        <taxon>Coniochaetales</taxon>
        <taxon>Coniochaetaceae</taxon>
        <taxon>Coniochaeta</taxon>
    </lineage>
</organism>
<sequence length="301" mass="33656">MVKSEEATCPPEPLAMVARVPQQLPIRALRDDDWTGITNSATRRKLQNRVNQRAYRARKRAEYRLATNTSEAQTIPSGQPGDRARAVELALKVAKPVDEHGNVELFQGCVLYPPSAARQRVVAFAREAYESYVLGTHRPSQLHLLLKLNVLNAMARNAMLLGFHADSLCAEDMISTFSLSGPARPAAPYPRFLQPTSTQVSVVHHPWLDLFPFPVMRDRALRAIESGLLDEDEFCSDLVEADGGSASEISLIVWGDSSDPAGWEASEPFLEKYGWLVWGCTELFEATNRWRGERGERRLQV</sequence>
<dbReference type="EMBL" id="QVQW01000021">
    <property type="protein sequence ID" value="RKU45489.1"/>
    <property type="molecule type" value="Genomic_DNA"/>
</dbReference>
<dbReference type="Pfam" id="PF11905">
    <property type="entry name" value="DUF3425"/>
    <property type="match status" value="1"/>
</dbReference>
<gene>
    <name evidence="1" type="ORF">DL546_008376</name>
</gene>
<comment type="caution">
    <text evidence="1">The sequence shown here is derived from an EMBL/GenBank/DDBJ whole genome shotgun (WGS) entry which is preliminary data.</text>
</comment>
<dbReference type="InterPro" id="IPR021833">
    <property type="entry name" value="DUF3425"/>
</dbReference>
<dbReference type="AlphaFoldDB" id="A0A420YC46"/>
<dbReference type="STRING" id="177199.A0A420YC46"/>
<evidence type="ECO:0000313" key="1">
    <source>
        <dbReference type="EMBL" id="RKU45489.1"/>
    </source>
</evidence>
<dbReference type="OrthoDB" id="2245989at2759"/>
<evidence type="ECO:0008006" key="3">
    <source>
        <dbReference type="Google" id="ProtNLM"/>
    </source>
</evidence>
<dbReference type="PANTHER" id="PTHR38116:SF1">
    <property type="entry name" value="BZIP DOMAIN-CONTAINING PROTEIN"/>
    <property type="match status" value="1"/>
</dbReference>
<dbReference type="PANTHER" id="PTHR38116">
    <property type="entry name" value="CHROMOSOME 7, WHOLE GENOME SHOTGUN SEQUENCE"/>
    <property type="match status" value="1"/>
</dbReference>
<keyword evidence="2" id="KW-1185">Reference proteome</keyword>
<proteinExistence type="predicted"/>
<dbReference type="CDD" id="cd14688">
    <property type="entry name" value="bZIP_YAP"/>
    <property type="match status" value="1"/>
</dbReference>
<dbReference type="Proteomes" id="UP000275385">
    <property type="component" value="Unassembled WGS sequence"/>
</dbReference>